<dbReference type="SUPFAM" id="SSF48403">
    <property type="entry name" value="Ankyrin repeat"/>
    <property type="match status" value="1"/>
</dbReference>
<dbReference type="InterPro" id="IPR015422">
    <property type="entry name" value="PyrdxlP-dep_Trfase_small"/>
</dbReference>
<dbReference type="Gene3D" id="3.90.1150.10">
    <property type="entry name" value="Aspartate Aminotransferase, domain 1"/>
    <property type="match status" value="1"/>
</dbReference>
<dbReference type="Proteomes" id="UP000606274">
    <property type="component" value="Unassembled WGS sequence"/>
</dbReference>
<dbReference type="Gene3D" id="3.40.640.10">
    <property type="entry name" value="Type I PLP-dependent aspartate aminotransferase-like (Major domain)"/>
    <property type="match status" value="1"/>
</dbReference>
<evidence type="ECO:0000256" key="17">
    <source>
        <dbReference type="PROSITE-ProRule" id="PRU00023"/>
    </source>
</evidence>
<evidence type="ECO:0000256" key="7">
    <source>
        <dbReference type="ARBA" id="ARBA00022737"/>
    </source>
</evidence>
<dbReference type="GO" id="GO:0005634">
    <property type="term" value="C:nucleus"/>
    <property type="evidence" value="ECO:0007669"/>
    <property type="project" value="UniProtKB-SubCell"/>
</dbReference>
<keyword evidence="20" id="KW-1185">Reference proteome</keyword>
<dbReference type="GO" id="GO:0005737">
    <property type="term" value="C:cytoplasm"/>
    <property type="evidence" value="ECO:0007669"/>
    <property type="project" value="TreeGrafter"/>
</dbReference>
<dbReference type="InterPro" id="IPR015424">
    <property type="entry name" value="PyrdxlP-dep_Trfase"/>
</dbReference>
<evidence type="ECO:0000256" key="8">
    <source>
        <dbReference type="ARBA" id="ARBA00022793"/>
    </source>
</evidence>
<evidence type="ECO:0000256" key="4">
    <source>
        <dbReference type="ARBA" id="ARBA00011738"/>
    </source>
</evidence>
<reference evidence="19" key="1">
    <citation type="submission" date="2020-08" db="EMBL/GenBank/DDBJ databases">
        <title>Chromosome-level assembly of Southern catfish (Silurus meridionalis) provides insights into visual adaptation to the nocturnal and benthic lifestyles.</title>
        <authorList>
            <person name="Zhang Y."/>
            <person name="Wang D."/>
            <person name="Peng Z."/>
        </authorList>
    </citation>
    <scope>NUCLEOTIDE SEQUENCE</scope>
    <source>
        <strain evidence="19">SWU-2019-XX</strain>
        <tissue evidence="19">Muscle</tissue>
    </source>
</reference>
<evidence type="ECO:0000256" key="18">
    <source>
        <dbReference type="SAM" id="MobiDB-lite"/>
    </source>
</evidence>
<gene>
    <name evidence="19" type="ORF">HF521_003479</name>
</gene>
<dbReference type="GO" id="GO:0001694">
    <property type="term" value="P:histamine biosynthetic process"/>
    <property type="evidence" value="ECO:0007669"/>
    <property type="project" value="TreeGrafter"/>
</dbReference>
<dbReference type="PROSITE" id="PS00392">
    <property type="entry name" value="DDC_GAD_HDC_YDC"/>
    <property type="match status" value="1"/>
</dbReference>
<evidence type="ECO:0000256" key="6">
    <source>
        <dbReference type="ARBA" id="ARBA00022584"/>
    </source>
</evidence>
<comment type="caution">
    <text evidence="19">The sequence shown here is derived from an EMBL/GenBank/DDBJ whole genome shotgun (WGS) entry which is preliminary data.</text>
</comment>
<evidence type="ECO:0000256" key="14">
    <source>
        <dbReference type="ARBA" id="ARBA00023242"/>
    </source>
</evidence>
<keyword evidence="14" id="KW-0539">Nucleus</keyword>
<feature type="repeat" description="ANK" evidence="17">
    <location>
        <begin position="70"/>
        <end position="102"/>
    </location>
</feature>
<comment type="cofactor">
    <cofactor evidence="1 16">
        <name>pyridoxal 5'-phosphate</name>
        <dbReference type="ChEBI" id="CHEBI:597326"/>
    </cofactor>
</comment>
<keyword evidence="6" id="KW-0127">Catecholamine biosynthesis</keyword>
<protein>
    <recommendedName>
        <fullName evidence="15">Histidine decarboxylase</fullName>
        <ecNumber evidence="5">4.1.1.22</ecNumber>
    </recommendedName>
</protein>
<dbReference type="GO" id="GO:0004398">
    <property type="term" value="F:histidine decarboxylase activity"/>
    <property type="evidence" value="ECO:0007669"/>
    <property type="project" value="UniProtKB-EC"/>
</dbReference>
<dbReference type="PRINTS" id="PR01415">
    <property type="entry name" value="ANKYRIN"/>
</dbReference>
<sequence>MSLVDLGKKLLEAARSGQDDEVRILMANGAPFTTDWLGTSPLHLSAQYGHYSTTEVLLRAGVSRDARTKVDRTPLHMAASEGHASIVEVLLQHGADVNAKDMLKMTALHWAVEHGHGEVVALLLRFGADVHAQSKFGKTALDIALDNNNEDLAEILQVAMQNQINTNPESPDMLTIHTSSPQFIIGPGGVVNLTGLISPSNTGKPAVMGTEEVVNADSVDGAIQQVVTAGGQQVITIVTDGIQLGNLQGGGAINQPIIVTMPDGQQVCVIKHRVFFFCLNTSNLIILIKQEIRQRRVLPDVQPGFMKSQLPDEAPQEPESWDAIMQDVEKIIMPGVVHWQSPHMHAYFPALNSWPSLLGDMLSDAINCLGFTWASSPACTELEMCVMDWLCKALGLPDHFLHHHPESRGGGILQSTVSECTLVALLASRKDKILQMKSRNSPTDTHTDAFSDTHTDTDESMLNSSLIAYASDQAHSSVEKAGLISLVKIRFLETDDKFSLRGETLQRAIQEDRRRGLVPVMLCATLGSTGVCSFDCLEELGPICARECLWLHVDAAYAGSAFLCPELRNFLSGIKYADSFVFNPSKWMMVHFDCTAFWVKDKFKLQQTFSVDPLYLRHDNSGATDFMHWQIPLSRRFRSLKLWFVLRSFGLKNLQAHIRHGIEMARLFESLVRSDLNFQIPAERHLGLVVFSMTGGNALTQELLRRLTQSGSMFLIPAAVGSKLIIRFTVTSQFTRPEDIHRDWSIIQRTANEILQPGRWPRPHALSLDIETEQETLWQEQEVETQHEPSMIDKHLVRQNQRRAIRSMSCSAELPPTRPDPAHALKEGPPFGVLAKIPESPEGRRGTQKRLMKFHSVPSLPQVWAQCAIQQLYWPFSKANCFNCFTHSHSHTHSHTHTHGPLPTK</sequence>
<dbReference type="AlphaFoldDB" id="A0A8T0AYF9"/>
<evidence type="ECO:0000313" key="20">
    <source>
        <dbReference type="Proteomes" id="UP000606274"/>
    </source>
</evidence>
<dbReference type="GO" id="GO:0006548">
    <property type="term" value="P:L-histidine catabolic process"/>
    <property type="evidence" value="ECO:0007669"/>
    <property type="project" value="TreeGrafter"/>
</dbReference>
<dbReference type="SUPFAM" id="SSF53383">
    <property type="entry name" value="PLP-dependent transferases"/>
    <property type="match status" value="1"/>
</dbReference>
<dbReference type="PANTHER" id="PTHR11999">
    <property type="entry name" value="GROUP II PYRIDOXAL-5-PHOSPHATE DECARBOXYLASE"/>
    <property type="match status" value="1"/>
</dbReference>
<feature type="region of interest" description="Disordered" evidence="18">
    <location>
        <begin position="810"/>
        <end position="847"/>
    </location>
</feature>
<evidence type="ECO:0000313" key="19">
    <source>
        <dbReference type="EMBL" id="KAF7698737.1"/>
    </source>
</evidence>
<dbReference type="PROSITE" id="PS50297">
    <property type="entry name" value="ANK_REP_REGION"/>
    <property type="match status" value="3"/>
</dbReference>
<evidence type="ECO:0000256" key="15">
    <source>
        <dbReference type="ARBA" id="ARBA00039946"/>
    </source>
</evidence>
<dbReference type="EC" id="4.1.1.22" evidence="5"/>
<dbReference type="Gene3D" id="1.20.1340.10">
    <property type="entry name" value="dopa decarboxylase, N-terminal domain"/>
    <property type="match status" value="1"/>
</dbReference>
<evidence type="ECO:0000256" key="1">
    <source>
        <dbReference type="ARBA" id="ARBA00001933"/>
    </source>
</evidence>
<evidence type="ECO:0000256" key="11">
    <source>
        <dbReference type="ARBA" id="ARBA00023043"/>
    </source>
</evidence>
<keyword evidence="10" id="KW-0805">Transcription regulation</keyword>
<name>A0A8T0AYF9_SILME</name>
<dbReference type="InterPro" id="IPR002129">
    <property type="entry name" value="PyrdxlP-dep_de-COase"/>
</dbReference>
<comment type="subcellular location">
    <subcellularLocation>
        <location evidence="2">Nucleus</location>
    </subcellularLocation>
</comment>
<dbReference type="GO" id="GO:0030170">
    <property type="term" value="F:pyridoxal phosphate binding"/>
    <property type="evidence" value="ECO:0007669"/>
    <property type="project" value="InterPro"/>
</dbReference>
<accession>A0A8T0AYF9</accession>
<keyword evidence="13" id="KW-0456">Lyase</keyword>
<evidence type="ECO:0000256" key="9">
    <source>
        <dbReference type="ARBA" id="ARBA00022898"/>
    </source>
</evidence>
<organism evidence="19 20">
    <name type="scientific">Silurus meridionalis</name>
    <name type="common">Southern catfish</name>
    <name type="synonym">Silurus soldatovi meridionalis</name>
    <dbReference type="NCBI Taxonomy" id="175797"/>
    <lineage>
        <taxon>Eukaryota</taxon>
        <taxon>Metazoa</taxon>
        <taxon>Chordata</taxon>
        <taxon>Craniata</taxon>
        <taxon>Vertebrata</taxon>
        <taxon>Euteleostomi</taxon>
        <taxon>Actinopterygii</taxon>
        <taxon>Neopterygii</taxon>
        <taxon>Teleostei</taxon>
        <taxon>Ostariophysi</taxon>
        <taxon>Siluriformes</taxon>
        <taxon>Siluridae</taxon>
        <taxon>Silurus</taxon>
    </lineage>
</organism>
<evidence type="ECO:0000256" key="5">
    <source>
        <dbReference type="ARBA" id="ARBA00012320"/>
    </source>
</evidence>
<dbReference type="FunFam" id="1.25.40.20:FF:000025">
    <property type="entry name" value="GA-binding protein subunit beta-1 isoform X1"/>
    <property type="match status" value="1"/>
</dbReference>
<evidence type="ECO:0000256" key="16">
    <source>
        <dbReference type="PIRSR" id="PIRSR602129-50"/>
    </source>
</evidence>
<dbReference type="Pfam" id="PF00282">
    <property type="entry name" value="Pyridoxal_deC"/>
    <property type="match status" value="1"/>
</dbReference>
<dbReference type="GO" id="GO:0042423">
    <property type="term" value="P:catecholamine biosynthetic process"/>
    <property type="evidence" value="ECO:0007669"/>
    <property type="project" value="UniProtKB-KW"/>
</dbReference>
<keyword evidence="12" id="KW-0804">Transcription</keyword>
<proteinExistence type="inferred from homology"/>
<dbReference type="CDD" id="cd06450">
    <property type="entry name" value="DOPA_deC_like"/>
    <property type="match status" value="1"/>
</dbReference>
<dbReference type="SMART" id="SM00248">
    <property type="entry name" value="ANK"/>
    <property type="match status" value="4"/>
</dbReference>
<dbReference type="InterPro" id="IPR002110">
    <property type="entry name" value="Ankyrin_rpt"/>
</dbReference>
<dbReference type="InterPro" id="IPR010977">
    <property type="entry name" value="Aromatic_deC"/>
</dbReference>
<keyword evidence="11 17" id="KW-0040">ANK repeat</keyword>
<dbReference type="InterPro" id="IPR015421">
    <property type="entry name" value="PyrdxlP-dep_Trfase_major"/>
</dbReference>
<feature type="repeat" description="ANK" evidence="17">
    <location>
        <begin position="37"/>
        <end position="69"/>
    </location>
</feature>
<keyword evidence="7" id="KW-0677">Repeat</keyword>
<dbReference type="Gene3D" id="1.25.40.20">
    <property type="entry name" value="Ankyrin repeat-containing domain"/>
    <property type="match status" value="1"/>
</dbReference>
<evidence type="ECO:0000256" key="2">
    <source>
        <dbReference type="ARBA" id="ARBA00004123"/>
    </source>
</evidence>
<evidence type="ECO:0000256" key="13">
    <source>
        <dbReference type="ARBA" id="ARBA00023239"/>
    </source>
</evidence>
<evidence type="ECO:0000256" key="3">
    <source>
        <dbReference type="ARBA" id="ARBA00009533"/>
    </source>
</evidence>
<dbReference type="EMBL" id="JABFDY010000013">
    <property type="protein sequence ID" value="KAF7698737.1"/>
    <property type="molecule type" value="Genomic_DNA"/>
</dbReference>
<dbReference type="InterPro" id="IPR021115">
    <property type="entry name" value="Pyridoxal-P_BS"/>
</dbReference>
<evidence type="ECO:0000256" key="10">
    <source>
        <dbReference type="ARBA" id="ARBA00023015"/>
    </source>
</evidence>
<dbReference type="InterPro" id="IPR036770">
    <property type="entry name" value="Ankyrin_rpt-contain_sf"/>
</dbReference>
<evidence type="ECO:0000256" key="12">
    <source>
        <dbReference type="ARBA" id="ARBA00023163"/>
    </source>
</evidence>
<feature type="modified residue" description="N6-(pyridoxal phosphate)lysine" evidence="16">
    <location>
        <position position="586"/>
    </location>
</feature>
<dbReference type="PANTHER" id="PTHR11999:SF68">
    <property type="entry name" value="HISTIDINE DECARBOXYLASE"/>
    <property type="match status" value="1"/>
</dbReference>
<keyword evidence="8" id="KW-0210">Decarboxylase</keyword>
<comment type="similarity">
    <text evidence="3">Belongs to the group II decarboxylase family.</text>
</comment>
<dbReference type="PROSITE" id="PS50088">
    <property type="entry name" value="ANK_REPEAT"/>
    <property type="match status" value="3"/>
</dbReference>
<keyword evidence="9 16" id="KW-0663">Pyridoxal phosphate</keyword>
<comment type="subunit">
    <text evidence="4">Homodimer.</text>
</comment>
<dbReference type="PRINTS" id="PR00800">
    <property type="entry name" value="YHDCRBOXLASE"/>
</dbReference>
<feature type="repeat" description="ANK" evidence="17">
    <location>
        <begin position="103"/>
        <end position="135"/>
    </location>
</feature>
<dbReference type="FunFam" id="3.40.640.10:FF:000025">
    <property type="entry name" value="Histidine decarboxylase"/>
    <property type="match status" value="1"/>
</dbReference>
<dbReference type="Pfam" id="PF12796">
    <property type="entry name" value="Ank_2"/>
    <property type="match status" value="2"/>
</dbReference>